<proteinExistence type="inferred from homology"/>
<feature type="domain" description="VTT" evidence="7">
    <location>
        <begin position="95"/>
        <end position="211"/>
    </location>
</feature>
<feature type="transmembrane region" description="Helical" evidence="6">
    <location>
        <begin position="191"/>
        <end position="217"/>
    </location>
</feature>
<feature type="transmembrane region" description="Helical" evidence="6">
    <location>
        <begin position="229"/>
        <end position="247"/>
    </location>
</feature>
<name>K1LAD3_CECL9</name>
<feature type="transmembrane region" description="Helical" evidence="6">
    <location>
        <begin position="106"/>
        <end position="129"/>
    </location>
</feature>
<dbReference type="Proteomes" id="UP000004478">
    <property type="component" value="Unassembled WGS sequence"/>
</dbReference>
<evidence type="ECO:0000313" key="8">
    <source>
        <dbReference type="EMBL" id="EKB49197.1"/>
    </source>
</evidence>
<keyword evidence="5 6" id="KW-0472">Membrane</keyword>
<keyword evidence="3 6" id="KW-0812">Transmembrane</keyword>
<keyword evidence="4 6" id="KW-1133">Transmembrane helix</keyword>
<protein>
    <recommendedName>
        <fullName evidence="6">TVP38/TMEM64 family membrane protein</fullName>
    </recommendedName>
</protein>
<reference evidence="8 9" key="1">
    <citation type="journal article" date="2012" name="J. Bacteriol.">
        <title>Draft Genome Sequence of Cecembia lonarensis Strain LW9T, Isolated from Lonar Lake, a Haloalkaline Lake in India.</title>
        <authorList>
            <person name="Shivaji S."/>
            <person name="Ara S."/>
            <person name="Singh A."/>
            <person name="Pinnaka A.K."/>
        </authorList>
    </citation>
    <scope>NUCLEOTIDE SEQUENCE [LARGE SCALE GENOMIC DNA]</scope>
    <source>
        <strain evidence="8 9">LW9</strain>
    </source>
</reference>
<evidence type="ECO:0000256" key="2">
    <source>
        <dbReference type="ARBA" id="ARBA00022475"/>
    </source>
</evidence>
<comment type="subcellular location">
    <subcellularLocation>
        <location evidence="1 6">Cell membrane</location>
        <topology evidence="1 6">Multi-pass membrane protein</topology>
    </subcellularLocation>
</comment>
<keyword evidence="9" id="KW-1185">Reference proteome</keyword>
<keyword evidence="2 6" id="KW-1003">Cell membrane</keyword>
<feature type="transmembrane region" description="Helical" evidence="6">
    <location>
        <begin position="38"/>
        <end position="61"/>
    </location>
</feature>
<accession>K1LAD3</accession>
<evidence type="ECO:0000313" key="9">
    <source>
        <dbReference type="Proteomes" id="UP000004478"/>
    </source>
</evidence>
<feature type="transmembrane region" description="Helical" evidence="6">
    <location>
        <begin position="162"/>
        <end position="184"/>
    </location>
</feature>
<feature type="transmembrane region" description="Helical" evidence="6">
    <location>
        <begin position="76"/>
        <end position="94"/>
    </location>
</feature>
<dbReference type="InterPro" id="IPR032816">
    <property type="entry name" value="VTT_dom"/>
</dbReference>
<evidence type="ECO:0000256" key="1">
    <source>
        <dbReference type="ARBA" id="ARBA00004651"/>
    </source>
</evidence>
<evidence type="ECO:0000256" key="6">
    <source>
        <dbReference type="RuleBase" id="RU366058"/>
    </source>
</evidence>
<dbReference type="Pfam" id="PF09335">
    <property type="entry name" value="VTT_dom"/>
    <property type="match status" value="1"/>
</dbReference>
<gene>
    <name evidence="8" type="ORF">B879_02208</name>
</gene>
<sequence length="252" mass="27763">MGFILLNLFPLQEISPKMEKKRGIFKEFKEASRINPKMAAGILWVSIMPALGSMLAVPLALTNSKFLAEMNFYDPLTGSLALLTAVALMGFALMPTTMLAALSGFLLGWSAFPWLVLGYTLATLLGYGWGKGLGQDSLDLLLEKYPKAKALLDQKKGSIGELIFFVRLSPIIPFALSNLLFALMHSGWKKLVIFGTIGMLPRTTLVFLSGTMVSSMYEAIKSEGITGKGWIFAGLLLLSIWGIWRFFRTDNH</sequence>
<comment type="similarity">
    <text evidence="6">Belongs to the TVP38/TMEM64 family.</text>
</comment>
<comment type="caution">
    <text evidence="8">The sequence shown here is derived from an EMBL/GenBank/DDBJ whole genome shotgun (WGS) entry which is preliminary data.</text>
</comment>
<dbReference type="PANTHER" id="PTHR12677:SF59">
    <property type="entry name" value="GOLGI APPARATUS MEMBRANE PROTEIN TVP38-RELATED"/>
    <property type="match status" value="1"/>
</dbReference>
<dbReference type="InterPro" id="IPR015414">
    <property type="entry name" value="TMEM64"/>
</dbReference>
<evidence type="ECO:0000256" key="4">
    <source>
        <dbReference type="ARBA" id="ARBA00022989"/>
    </source>
</evidence>
<evidence type="ECO:0000256" key="5">
    <source>
        <dbReference type="ARBA" id="ARBA00023136"/>
    </source>
</evidence>
<evidence type="ECO:0000256" key="3">
    <source>
        <dbReference type="ARBA" id="ARBA00022692"/>
    </source>
</evidence>
<dbReference type="PANTHER" id="PTHR12677">
    <property type="entry name" value="GOLGI APPARATUS MEMBRANE PROTEIN TVP38-RELATED"/>
    <property type="match status" value="1"/>
</dbReference>
<organism evidence="8 9">
    <name type="scientific">Cecembia lonarensis (strain CCUG 58316 / KCTC 22772 / LW9)</name>
    <dbReference type="NCBI Taxonomy" id="1225176"/>
    <lineage>
        <taxon>Bacteria</taxon>
        <taxon>Pseudomonadati</taxon>
        <taxon>Bacteroidota</taxon>
        <taxon>Cytophagia</taxon>
        <taxon>Cytophagales</taxon>
        <taxon>Cyclobacteriaceae</taxon>
        <taxon>Cecembia</taxon>
    </lineage>
</organism>
<dbReference type="EMBL" id="AMGM01000031">
    <property type="protein sequence ID" value="EKB49197.1"/>
    <property type="molecule type" value="Genomic_DNA"/>
</dbReference>
<dbReference type="GO" id="GO:0005886">
    <property type="term" value="C:plasma membrane"/>
    <property type="evidence" value="ECO:0007669"/>
    <property type="project" value="UniProtKB-SubCell"/>
</dbReference>
<evidence type="ECO:0000259" key="7">
    <source>
        <dbReference type="Pfam" id="PF09335"/>
    </source>
</evidence>
<dbReference type="AlphaFoldDB" id="K1LAD3"/>